<dbReference type="EMBL" id="VSSQ01025909">
    <property type="protein sequence ID" value="MPM74356.1"/>
    <property type="molecule type" value="Genomic_DNA"/>
</dbReference>
<keyword evidence="1" id="KW-0472">Membrane</keyword>
<evidence type="ECO:0000256" key="1">
    <source>
        <dbReference type="SAM" id="Phobius"/>
    </source>
</evidence>
<name>A0A645CBN3_9ZZZZ</name>
<feature type="transmembrane region" description="Helical" evidence="1">
    <location>
        <begin position="86"/>
        <end position="119"/>
    </location>
</feature>
<comment type="caution">
    <text evidence="2">The sequence shown here is derived from an EMBL/GenBank/DDBJ whole genome shotgun (WGS) entry which is preliminary data.</text>
</comment>
<keyword evidence="1" id="KW-0812">Transmembrane</keyword>
<reference evidence="2" key="1">
    <citation type="submission" date="2019-08" db="EMBL/GenBank/DDBJ databases">
        <authorList>
            <person name="Kucharzyk K."/>
            <person name="Murdoch R.W."/>
            <person name="Higgins S."/>
            <person name="Loffler F."/>
        </authorList>
    </citation>
    <scope>NUCLEOTIDE SEQUENCE</scope>
</reference>
<sequence length="124" mass="13843">MICKKCSFEYVDNLKECPNCQAPNEPEDAKVLNADERDTFKGITIDEAEGTESAGSSSSCEDKNEDVFKGTRVYHTSVSVGSFGFIWQLLFLILVAGIVFILLPAFLLVFMAIAAFYLLLRLFR</sequence>
<gene>
    <name evidence="2" type="ORF">SDC9_121344</name>
</gene>
<organism evidence="2">
    <name type="scientific">bioreactor metagenome</name>
    <dbReference type="NCBI Taxonomy" id="1076179"/>
    <lineage>
        <taxon>unclassified sequences</taxon>
        <taxon>metagenomes</taxon>
        <taxon>ecological metagenomes</taxon>
    </lineage>
</organism>
<keyword evidence="1" id="KW-1133">Transmembrane helix</keyword>
<evidence type="ECO:0000313" key="2">
    <source>
        <dbReference type="EMBL" id="MPM74356.1"/>
    </source>
</evidence>
<dbReference type="AlphaFoldDB" id="A0A645CBN3"/>
<protein>
    <submittedName>
        <fullName evidence="2">Uncharacterized protein</fullName>
    </submittedName>
</protein>
<proteinExistence type="predicted"/>
<accession>A0A645CBN3</accession>